<organism evidence="1 2">
    <name type="scientific">Acaulospora morrowiae</name>
    <dbReference type="NCBI Taxonomy" id="94023"/>
    <lineage>
        <taxon>Eukaryota</taxon>
        <taxon>Fungi</taxon>
        <taxon>Fungi incertae sedis</taxon>
        <taxon>Mucoromycota</taxon>
        <taxon>Glomeromycotina</taxon>
        <taxon>Glomeromycetes</taxon>
        <taxon>Diversisporales</taxon>
        <taxon>Acaulosporaceae</taxon>
        <taxon>Acaulospora</taxon>
    </lineage>
</organism>
<name>A0A9N8ZU83_9GLOM</name>
<accession>A0A9N8ZU83</accession>
<gene>
    <name evidence="1" type="ORF">AMORRO_LOCUS3533</name>
</gene>
<reference evidence="1" key="1">
    <citation type="submission" date="2021-06" db="EMBL/GenBank/DDBJ databases">
        <authorList>
            <person name="Kallberg Y."/>
            <person name="Tangrot J."/>
            <person name="Rosling A."/>
        </authorList>
    </citation>
    <scope>NUCLEOTIDE SEQUENCE</scope>
    <source>
        <strain evidence="1">CL551</strain>
    </source>
</reference>
<dbReference type="EMBL" id="CAJVPV010001742">
    <property type="protein sequence ID" value="CAG8506888.1"/>
    <property type="molecule type" value="Genomic_DNA"/>
</dbReference>
<proteinExistence type="predicted"/>
<dbReference type="AlphaFoldDB" id="A0A9N8ZU83"/>
<evidence type="ECO:0000313" key="1">
    <source>
        <dbReference type="EMBL" id="CAG8506888.1"/>
    </source>
</evidence>
<protein>
    <submittedName>
        <fullName evidence="1">9112_t:CDS:1</fullName>
    </submittedName>
</protein>
<keyword evidence="2" id="KW-1185">Reference proteome</keyword>
<sequence length="105" mass="12445">MCTEFLTHNRSTMCVHLFFAKIGWFGVIWTRNSYPPMFLSIPYKSGKYRTPMVCNGIAIPLSISLKYFTDDLRFHTWVSEELVKGVRLTIETRSQEFDYRKRHVT</sequence>
<comment type="caution">
    <text evidence="1">The sequence shown here is derived from an EMBL/GenBank/DDBJ whole genome shotgun (WGS) entry which is preliminary data.</text>
</comment>
<evidence type="ECO:0000313" key="2">
    <source>
        <dbReference type="Proteomes" id="UP000789342"/>
    </source>
</evidence>
<dbReference type="Proteomes" id="UP000789342">
    <property type="component" value="Unassembled WGS sequence"/>
</dbReference>